<gene>
    <name evidence="6" type="ORF">EXU48_09760</name>
</gene>
<evidence type="ECO:0000313" key="6">
    <source>
        <dbReference type="EMBL" id="TDE95041.1"/>
    </source>
</evidence>
<organism evidence="6 7">
    <name type="scientific">Occultella glacieicola</name>
    <dbReference type="NCBI Taxonomy" id="2518684"/>
    <lineage>
        <taxon>Bacteria</taxon>
        <taxon>Bacillati</taxon>
        <taxon>Actinomycetota</taxon>
        <taxon>Actinomycetes</taxon>
        <taxon>Micrococcales</taxon>
        <taxon>Ruaniaceae</taxon>
        <taxon>Occultella</taxon>
    </lineage>
</organism>
<evidence type="ECO:0000256" key="2">
    <source>
        <dbReference type="ARBA" id="ARBA00022801"/>
    </source>
</evidence>
<dbReference type="PANTHER" id="PTHR11358">
    <property type="entry name" value="ARGINASE/AGMATINASE"/>
    <property type="match status" value="1"/>
</dbReference>
<keyword evidence="7" id="KW-1185">Reference proteome</keyword>
<evidence type="ECO:0000313" key="7">
    <source>
        <dbReference type="Proteomes" id="UP000504882"/>
    </source>
</evidence>
<keyword evidence="3" id="KW-0369">Histidine metabolism</keyword>
<dbReference type="InterPro" id="IPR006035">
    <property type="entry name" value="Ureohydrolase"/>
</dbReference>
<keyword evidence="1" id="KW-0479">Metal-binding</keyword>
<proteinExistence type="inferred from homology"/>
<dbReference type="SUPFAM" id="SSF52768">
    <property type="entry name" value="Arginase/deacetylase"/>
    <property type="match status" value="1"/>
</dbReference>
<dbReference type="PANTHER" id="PTHR11358:SF35">
    <property type="entry name" value="FORMIMIDOYLGLUTAMASE"/>
    <property type="match status" value="1"/>
</dbReference>
<dbReference type="InterPro" id="IPR023696">
    <property type="entry name" value="Ureohydrolase_dom_sf"/>
</dbReference>
<dbReference type="PIRSF" id="PIRSF036979">
    <property type="entry name" value="Arginase"/>
    <property type="match status" value="1"/>
</dbReference>
<keyword evidence="4" id="KW-0464">Manganese</keyword>
<dbReference type="Pfam" id="PF00491">
    <property type="entry name" value="Arginase"/>
    <property type="match status" value="1"/>
</dbReference>
<dbReference type="RefSeq" id="WP_133107451.1">
    <property type="nucleotide sequence ID" value="NZ_SMNA01000004.1"/>
</dbReference>
<dbReference type="Gene3D" id="3.40.800.10">
    <property type="entry name" value="Ureohydrolase domain"/>
    <property type="match status" value="1"/>
</dbReference>
<keyword evidence="2" id="KW-0378">Hydrolase</keyword>
<reference evidence="6 7" key="1">
    <citation type="submission" date="2019-03" db="EMBL/GenBank/DDBJ databases">
        <title>Genomic features of bacteria from cold environments.</title>
        <authorList>
            <person name="Shen L."/>
        </authorList>
    </citation>
    <scope>NUCLEOTIDE SEQUENCE [LARGE SCALE GENOMIC DNA]</scope>
    <source>
        <strain evidence="7">T3246-1</strain>
    </source>
</reference>
<evidence type="ECO:0000256" key="1">
    <source>
        <dbReference type="ARBA" id="ARBA00022723"/>
    </source>
</evidence>
<comment type="caution">
    <text evidence="6">The sequence shown here is derived from an EMBL/GenBank/DDBJ whole genome shotgun (WGS) entry which is preliminary data.</text>
</comment>
<dbReference type="PROSITE" id="PS51409">
    <property type="entry name" value="ARGINASE_2"/>
    <property type="match status" value="1"/>
</dbReference>
<protein>
    <submittedName>
        <fullName evidence="6">Formimidoylglutamase</fullName>
    </submittedName>
</protein>
<accession>A0ABY2E568</accession>
<evidence type="ECO:0000256" key="3">
    <source>
        <dbReference type="ARBA" id="ARBA00022808"/>
    </source>
</evidence>
<sequence length="310" mass="31437">MTALSHDPLWPRAGDWPPLPAEGADLTLIGIGTHRTSLSPTGAHATPAAVRAALRRYSPFVVPDGGGSPPAEVGGLVFADVGDVPEPDGPDGEARATRAVADAVARSRLLVALGGDNAATVPAALGACGDAIATAGLVTLDAHHDLRDGVSNGSPVRRLIEAGLDGRRVVQVGIADFANSAAYTARARDLGITIVHRDELHRRPMGDVMAQALEIASAAGGPVHVDLDVDVCDRSVAPACPASLPGGLAAHELRAAARAAGRHPAVVSVDLTEIDAGADAPDQRTVRLAALCVLEVAAGLGSRPTANRMP</sequence>
<comment type="similarity">
    <text evidence="5">Belongs to the arginase family.</text>
</comment>
<evidence type="ECO:0000256" key="5">
    <source>
        <dbReference type="PROSITE-ProRule" id="PRU00742"/>
    </source>
</evidence>
<dbReference type="EMBL" id="SMNA01000004">
    <property type="protein sequence ID" value="TDE95041.1"/>
    <property type="molecule type" value="Genomic_DNA"/>
</dbReference>
<name>A0ABY2E568_9MICO</name>
<evidence type="ECO:0000256" key="4">
    <source>
        <dbReference type="ARBA" id="ARBA00023211"/>
    </source>
</evidence>
<dbReference type="Proteomes" id="UP000504882">
    <property type="component" value="Unassembled WGS sequence"/>
</dbReference>